<dbReference type="RefSeq" id="WP_226395091.1">
    <property type="nucleotide sequence ID" value="NZ_JADCKL010000007.1"/>
</dbReference>
<dbReference type="EMBL" id="JADCKL010000007">
    <property type="protein sequence ID" value="MBE5063584.1"/>
    <property type="molecule type" value="Genomic_DNA"/>
</dbReference>
<keyword evidence="1" id="KW-0732">Signal</keyword>
<comment type="caution">
    <text evidence="2">The sequence shown here is derived from an EMBL/GenBank/DDBJ whole genome shotgun (WGS) entry which is preliminary data.</text>
</comment>
<name>A0ABR9RKU6_9FIRM</name>
<protein>
    <submittedName>
        <fullName evidence="2">Uncharacterized protein</fullName>
    </submittedName>
</protein>
<evidence type="ECO:0000256" key="1">
    <source>
        <dbReference type="SAM" id="SignalP"/>
    </source>
</evidence>
<dbReference type="Proteomes" id="UP000758652">
    <property type="component" value="Unassembled WGS sequence"/>
</dbReference>
<accession>A0ABR9RKU6</accession>
<feature type="signal peptide" evidence="1">
    <location>
        <begin position="1"/>
        <end position="20"/>
    </location>
</feature>
<gene>
    <name evidence="2" type="ORF">INF30_09950</name>
</gene>
<organism evidence="2 3">
    <name type="scientific">Claveliimonas monacensis</name>
    <dbReference type="NCBI Taxonomy" id="2779351"/>
    <lineage>
        <taxon>Bacteria</taxon>
        <taxon>Bacillati</taxon>
        <taxon>Bacillota</taxon>
        <taxon>Clostridia</taxon>
        <taxon>Lachnospirales</taxon>
        <taxon>Lachnospiraceae</taxon>
        <taxon>Claveliimonas</taxon>
    </lineage>
</organism>
<evidence type="ECO:0000313" key="3">
    <source>
        <dbReference type="Proteomes" id="UP000758652"/>
    </source>
</evidence>
<reference evidence="2 3" key="1">
    <citation type="submission" date="2020-10" db="EMBL/GenBank/DDBJ databases">
        <title>ChiBAC.</title>
        <authorList>
            <person name="Zenner C."/>
            <person name="Hitch T.C.A."/>
            <person name="Clavel T."/>
        </authorList>
    </citation>
    <scope>NUCLEOTIDE SEQUENCE [LARGE SCALE GENOMIC DNA]</scope>
    <source>
        <strain evidence="2 3">DSM 108991</strain>
    </source>
</reference>
<sequence>MKKKLITVLLCLTLGLAATACGAGKDKGSSDAGDAGQETTVDKDFSLAMTDTYTYTDPQDLDFDQRFVLKGDESCKLLSDMKNFGYTATNVYQIIYAKDGEGAAEYDYYVTPDEASAQALAQFYTSQGQQVTQEGNVLYSVMDGDTLQATIITLSSQGAMSGDTVEDYAEMMKSSYGLTDY</sequence>
<proteinExistence type="predicted"/>
<feature type="chain" id="PRO_5045833630" evidence="1">
    <location>
        <begin position="21"/>
        <end position="181"/>
    </location>
</feature>
<evidence type="ECO:0000313" key="2">
    <source>
        <dbReference type="EMBL" id="MBE5063584.1"/>
    </source>
</evidence>
<dbReference type="PROSITE" id="PS51257">
    <property type="entry name" value="PROKAR_LIPOPROTEIN"/>
    <property type="match status" value="1"/>
</dbReference>
<keyword evidence="3" id="KW-1185">Reference proteome</keyword>